<gene>
    <name evidence="2" type="ORF">SAMN02745857_02931</name>
</gene>
<evidence type="ECO:0000313" key="3">
    <source>
        <dbReference type="Proteomes" id="UP000192761"/>
    </source>
</evidence>
<protein>
    <submittedName>
        <fullName evidence="2">Uncharacterized protein</fullName>
    </submittedName>
</protein>
<dbReference type="EMBL" id="FWXD01000018">
    <property type="protein sequence ID" value="SMC27670.1"/>
    <property type="molecule type" value="Genomic_DNA"/>
</dbReference>
<accession>A0A1W1XUL1</accession>
<evidence type="ECO:0000313" key="2">
    <source>
        <dbReference type="EMBL" id="SMC27670.1"/>
    </source>
</evidence>
<proteinExistence type="predicted"/>
<keyword evidence="3" id="KW-1185">Reference proteome</keyword>
<evidence type="ECO:0000256" key="1">
    <source>
        <dbReference type="SAM" id="MobiDB-lite"/>
    </source>
</evidence>
<sequence>MRLHSAWIGGEHFLRGSILHQQRFVEMPIKPDHVSHVQTLQLAQGNLGGPQLNLQAQTLRRQDLIKRHKFGTPGSNSRGGDKCGIHHE</sequence>
<name>A0A1W1XUL1_9NEIS</name>
<organism evidence="2 3">
    <name type="scientific">Andreprevotia lacus DSM 23236</name>
    <dbReference type="NCBI Taxonomy" id="1121001"/>
    <lineage>
        <taxon>Bacteria</taxon>
        <taxon>Pseudomonadati</taxon>
        <taxon>Pseudomonadota</taxon>
        <taxon>Betaproteobacteria</taxon>
        <taxon>Neisseriales</taxon>
        <taxon>Chitinibacteraceae</taxon>
        <taxon>Andreprevotia</taxon>
    </lineage>
</organism>
<reference evidence="2 3" key="1">
    <citation type="submission" date="2017-04" db="EMBL/GenBank/DDBJ databases">
        <authorList>
            <person name="Afonso C.L."/>
            <person name="Miller P.J."/>
            <person name="Scott M.A."/>
            <person name="Spackman E."/>
            <person name="Goraichik I."/>
            <person name="Dimitrov K.M."/>
            <person name="Suarez D.L."/>
            <person name="Swayne D.E."/>
        </authorList>
    </citation>
    <scope>NUCLEOTIDE SEQUENCE [LARGE SCALE GENOMIC DNA]</scope>
    <source>
        <strain evidence="2 3">DSM 23236</strain>
    </source>
</reference>
<feature type="compositionally biased region" description="Basic and acidic residues" evidence="1">
    <location>
        <begin position="79"/>
        <end position="88"/>
    </location>
</feature>
<feature type="region of interest" description="Disordered" evidence="1">
    <location>
        <begin position="68"/>
        <end position="88"/>
    </location>
</feature>
<dbReference type="AlphaFoldDB" id="A0A1W1XUL1"/>
<dbReference type="Proteomes" id="UP000192761">
    <property type="component" value="Unassembled WGS sequence"/>
</dbReference>